<comment type="subcellular location">
    <subcellularLocation>
        <location evidence="1">Nucleus</location>
    </subcellularLocation>
</comment>
<name>A0A085N7J5_9BILA</name>
<dbReference type="Gene3D" id="3.40.50.11990">
    <property type="entry name" value="RNA polymerase II accessory factor, Cdc73 C-terminal domain"/>
    <property type="match status" value="1"/>
</dbReference>
<dbReference type="Pfam" id="PF16050">
    <property type="entry name" value="CDC73_N"/>
    <property type="match status" value="1"/>
</dbReference>
<feature type="domain" description="Paf1 complex subunit Cdc73 N-terminal" evidence="7">
    <location>
        <begin position="2"/>
        <end position="303"/>
    </location>
</feature>
<reference evidence="9 10" key="1">
    <citation type="journal article" date="2014" name="Nat. Genet.">
        <title>Genome and transcriptome of the porcine whipworm Trichuris suis.</title>
        <authorList>
            <person name="Jex A.R."/>
            <person name="Nejsum P."/>
            <person name="Schwarz E.M."/>
            <person name="Hu L."/>
            <person name="Young N.D."/>
            <person name="Hall R.S."/>
            <person name="Korhonen P.K."/>
            <person name="Liao S."/>
            <person name="Thamsborg S."/>
            <person name="Xia J."/>
            <person name="Xu P."/>
            <person name="Wang S."/>
            <person name="Scheerlinck J.P."/>
            <person name="Hofmann A."/>
            <person name="Sternberg P.W."/>
            <person name="Wang J."/>
            <person name="Gasser R.B."/>
        </authorList>
    </citation>
    <scope>NUCLEOTIDE SEQUENCE [LARGE SCALE GENOMIC DNA]</scope>
    <source>
        <strain evidence="9">DCEP-RM93F</strain>
        <strain evidence="8">DCEP-RM93M</strain>
    </source>
</reference>
<feature type="region of interest" description="Disordered" evidence="5">
    <location>
        <begin position="331"/>
        <end position="363"/>
    </location>
</feature>
<gene>
    <name evidence="8" type="ORF">M513_03830</name>
    <name evidence="9" type="ORF">M514_03830</name>
</gene>
<dbReference type="InterPro" id="IPR038103">
    <property type="entry name" value="CDC73_C_sf"/>
</dbReference>
<comment type="similarity">
    <text evidence="2">Belongs to the CDC73 family.</text>
</comment>
<dbReference type="Proteomes" id="UP000030764">
    <property type="component" value="Unassembled WGS sequence"/>
</dbReference>
<evidence type="ECO:0000256" key="1">
    <source>
        <dbReference type="ARBA" id="ARBA00004123"/>
    </source>
</evidence>
<evidence type="ECO:0000256" key="2">
    <source>
        <dbReference type="ARBA" id="ARBA00010427"/>
    </source>
</evidence>
<dbReference type="GO" id="GO:0006368">
    <property type="term" value="P:transcription elongation by RNA polymerase II"/>
    <property type="evidence" value="ECO:0007669"/>
    <property type="project" value="InterPro"/>
</dbReference>
<feature type="domain" description="Cell division control protein 73 C-terminal" evidence="6">
    <location>
        <begin position="491"/>
        <end position="539"/>
    </location>
</feature>
<keyword evidence="4" id="KW-0539">Nucleus</keyword>
<evidence type="ECO:0000256" key="4">
    <source>
        <dbReference type="ARBA" id="ARBA00023242"/>
    </source>
</evidence>
<dbReference type="GO" id="GO:0032968">
    <property type="term" value="P:positive regulation of transcription elongation by RNA polymerase II"/>
    <property type="evidence" value="ECO:0007669"/>
    <property type="project" value="TreeGrafter"/>
</dbReference>
<sequence>MDYPLSRMRDYTINGREIIEEGDYLIFGDKAFHKSCKTNFLMWNQKDYYTLESVYFFLKNRSLVHTSYVKEAAARELQVVIRPDRKPLEDYLTNEKLETAPTRIDCNAPFCNFVLVDELRSVLPCPSEPPPAEQESKRPRINLEEVARKERLFAMLGKGSTAEQDSKLTEPIRELSKDLGLTADKIAALRSKALARKRTQIQTIEDDLEELPTAGIEGEVPVEEHVEKPTELITEEIVYVNRNSILMASTKDILAVIKPAIHEVEKVAKMKMDKVRVSKEVQINNEAEKRSSQPAYSRYDQDRFKKSVTEDFNIDTKRTFTVPVVESAVTDRLNSPNSAQLNSSPGKANASMSTARDESVVGRPSKRSSRIPIIVIPSTTSSLVTLYNARELLENLRYANSDEAKTKCARRDNEILIHRRRENGTSSPFRIVNNPLRFTNDEWNRVVAVFVQGPAWQFKGWPLGTNPPDIFTKGFGKFGGALLSSNMPFIVCAFHLKWEDDKLDSNVSRWAVNILTLSRTKRHLDRACLHKFWETLDRFMVKKKSQLDF</sequence>
<dbReference type="PANTHER" id="PTHR12466:SF8">
    <property type="entry name" value="PARAFIBROMIN"/>
    <property type="match status" value="1"/>
</dbReference>
<evidence type="ECO:0000313" key="10">
    <source>
        <dbReference type="Proteomes" id="UP000030764"/>
    </source>
</evidence>
<evidence type="ECO:0000259" key="6">
    <source>
        <dbReference type="Pfam" id="PF05179"/>
    </source>
</evidence>
<dbReference type="InterPro" id="IPR007852">
    <property type="entry name" value="Cdc73/Parafibromin"/>
</dbReference>
<evidence type="ECO:0000256" key="3">
    <source>
        <dbReference type="ARBA" id="ARBA00023163"/>
    </source>
</evidence>
<proteinExistence type="inferred from homology"/>
<evidence type="ECO:0000256" key="5">
    <source>
        <dbReference type="SAM" id="MobiDB-lite"/>
    </source>
</evidence>
<dbReference type="Proteomes" id="UP000030758">
    <property type="component" value="Unassembled WGS sequence"/>
</dbReference>
<dbReference type="Pfam" id="PF05179">
    <property type="entry name" value="CDC73_C"/>
    <property type="match status" value="2"/>
</dbReference>
<dbReference type="EMBL" id="KL363201">
    <property type="protein sequence ID" value="KFD55189.1"/>
    <property type="molecule type" value="Genomic_DNA"/>
</dbReference>
<dbReference type="PANTHER" id="PTHR12466">
    <property type="entry name" value="CDC73 DOMAIN PROTEIN"/>
    <property type="match status" value="1"/>
</dbReference>
<dbReference type="AlphaFoldDB" id="A0A085N7J5"/>
<keyword evidence="10" id="KW-1185">Reference proteome</keyword>
<dbReference type="EMBL" id="KL367538">
    <property type="protein sequence ID" value="KFD65441.1"/>
    <property type="molecule type" value="Genomic_DNA"/>
</dbReference>
<dbReference type="InterPro" id="IPR031336">
    <property type="entry name" value="CDC73_C"/>
</dbReference>
<dbReference type="GO" id="GO:0000993">
    <property type="term" value="F:RNA polymerase II complex binding"/>
    <property type="evidence" value="ECO:0007669"/>
    <property type="project" value="TreeGrafter"/>
</dbReference>
<feature type="domain" description="Cell division control protein 73 C-terminal" evidence="6">
    <location>
        <begin position="369"/>
        <end position="476"/>
    </location>
</feature>
<dbReference type="InterPro" id="IPR032041">
    <property type="entry name" value="Cdc73_N"/>
</dbReference>
<evidence type="ECO:0000313" key="8">
    <source>
        <dbReference type="EMBL" id="KFD55189.1"/>
    </source>
</evidence>
<keyword evidence="3" id="KW-0804">Transcription</keyword>
<dbReference type="GO" id="GO:0016593">
    <property type="term" value="C:Cdc73/Paf1 complex"/>
    <property type="evidence" value="ECO:0007669"/>
    <property type="project" value="InterPro"/>
</dbReference>
<evidence type="ECO:0008006" key="11">
    <source>
        <dbReference type="Google" id="ProtNLM"/>
    </source>
</evidence>
<evidence type="ECO:0000313" key="9">
    <source>
        <dbReference type="EMBL" id="KFD65441.1"/>
    </source>
</evidence>
<evidence type="ECO:0000259" key="7">
    <source>
        <dbReference type="Pfam" id="PF16050"/>
    </source>
</evidence>
<feature type="compositionally biased region" description="Polar residues" evidence="5">
    <location>
        <begin position="332"/>
        <end position="354"/>
    </location>
</feature>
<accession>A0A085N7J5</accession>
<organism evidence="9">
    <name type="scientific">Trichuris suis</name>
    <name type="common">pig whipworm</name>
    <dbReference type="NCBI Taxonomy" id="68888"/>
    <lineage>
        <taxon>Eukaryota</taxon>
        <taxon>Metazoa</taxon>
        <taxon>Ecdysozoa</taxon>
        <taxon>Nematoda</taxon>
        <taxon>Enoplea</taxon>
        <taxon>Dorylaimia</taxon>
        <taxon>Trichinellida</taxon>
        <taxon>Trichuridae</taxon>
        <taxon>Trichuris</taxon>
    </lineage>
</organism>
<protein>
    <recommendedName>
        <fullName evidence="11">Parafibromin</fullName>
    </recommendedName>
</protein>